<evidence type="ECO:0008006" key="5">
    <source>
        <dbReference type="Google" id="ProtNLM"/>
    </source>
</evidence>
<dbReference type="EMBL" id="LLYA01000164">
    <property type="protein sequence ID" value="KRR22449.1"/>
    <property type="molecule type" value="Genomic_DNA"/>
</dbReference>
<proteinExistence type="predicted"/>
<dbReference type="Proteomes" id="UP000052023">
    <property type="component" value="Unassembled WGS sequence"/>
</dbReference>
<evidence type="ECO:0000313" key="3">
    <source>
        <dbReference type="EMBL" id="KRR22449.1"/>
    </source>
</evidence>
<feature type="chain" id="PRO_5006444458" description="Cytochrome c domain-containing protein" evidence="2">
    <location>
        <begin position="27"/>
        <end position="117"/>
    </location>
</feature>
<gene>
    <name evidence="3" type="ORF">CQ13_28875</name>
</gene>
<feature type="signal peptide" evidence="2">
    <location>
        <begin position="1"/>
        <end position="26"/>
    </location>
</feature>
<keyword evidence="4" id="KW-1185">Reference proteome</keyword>
<dbReference type="SUPFAM" id="SSF46626">
    <property type="entry name" value="Cytochrome c"/>
    <property type="match status" value="1"/>
</dbReference>
<dbReference type="RefSeq" id="WP_057845186.1">
    <property type="nucleotide sequence ID" value="NZ_LLYA01000164.1"/>
</dbReference>
<dbReference type="InterPro" id="IPR036909">
    <property type="entry name" value="Cyt_c-like_dom_sf"/>
</dbReference>
<feature type="region of interest" description="Disordered" evidence="1">
    <location>
        <begin position="97"/>
        <end position="117"/>
    </location>
</feature>
<dbReference type="AlphaFoldDB" id="A0A0R3MRI1"/>
<dbReference type="GO" id="GO:0009055">
    <property type="term" value="F:electron transfer activity"/>
    <property type="evidence" value="ECO:0007669"/>
    <property type="project" value="InterPro"/>
</dbReference>
<dbReference type="GO" id="GO:0020037">
    <property type="term" value="F:heme binding"/>
    <property type="evidence" value="ECO:0007669"/>
    <property type="project" value="InterPro"/>
</dbReference>
<evidence type="ECO:0000256" key="2">
    <source>
        <dbReference type="SAM" id="SignalP"/>
    </source>
</evidence>
<feature type="compositionally biased region" description="Low complexity" evidence="1">
    <location>
        <begin position="97"/>
        <end position="109"/>
    </location>
</feature>
<sequence length="117" mass="12263">MSPTKARCGLLVLVLMAALSGPAAVAQNLDQGKPASKLFAEGCASCHRSPRGLAKGRFHLTLYLFLQKHYSTGASSAWALTSYLESIDSGKHVAAKPRAASAASRSSMRPPAPVPSR</sequence>
<organism evidence="3 4">
    <name type="scientific">Bradyrhizobium retamae</name>
    <dbReference type="NCBI Taxonomy" id="1300035"/>
    <lineage>
        <taxon>Bacteria</taxon>
        <taxon>Pseudomonadati</taxon>
        <taxon>Pseudomonadota</taxon>
        <taxon>Alphaproteobacteria</taxon>
        <taxon>Hyphomicrobiales</taxon>
        <taxon>Nitrobacteraceae</taxon>
        <taxon>Bradyrhizobium</taxon>
    </lineage>
</organism>
<evidence type="ECO:0000313" key="4">
    <source>
        <dbReference type="Proteomes" id="UP000052023"/>
    </source>
</evidence>
<keyword evidence="2" id="KW-0732">Signal</keyword>
<name>A0A0R3MRI1_9BRAD</name>
<accession>A0A0R3MRI1</accession>
<comment type="caution">
    <text evidence="3">The sequence shown here is derived from an EMBL/GenBank/DDBJ whole genome shotgun (WGS) entry which is preliminary data.</text>
</comment>
<evidence type="ECO:0000256" key="1">
    <source>
        <dbReference type="SAM" id="MobiDB-lite"/>
    </source>
</evidence>
<reference evidence="3 4" key="1">
    <citation type="submission" date="2014-03" db="EMBL/GenBank/DDBJ databases">
        <title>Bradyrhizobium valentinum sp. nov., isolated from effective nodules of Lupinus mariae-josephae, a lupine endemic of basic-lime soils in Eastern Spain.</title>
        <authorList>
            <person name="Duran D."/>
            <person name="Rey L."/>
            <person name="Navarro A."/>
            <person name="Busquets A."/>
            <person name="Imperial J."/>
            <person name="Ruiz-Argueso T."/>
        </authorList>
    </citation>
    <scope>NUCLEOTIDE SEQUENCE [LARGE SCALE GENOMIC DNA]</scope>
    <source>
        <strain evidence="3 4">Ro19</strain>
    </source>
</reference>
<protein>
    <recommendedName>
        <fullName evidence="5">Cytochrome c domain-containing protein</fullName>
    </recommendedName>
</protein>